<evidence type="ECO:0000313" key="3">
    <source>
        <dbReference type="WBParaSite" id="OFLC_0000408001-mRNA-1"/>
    </source>
</evidence>
<dbReference type="EMBL" id="UZAJ01002965">
    <property type="protein sequence ID" value="VDO38806.1"/>
    <property type="molecule type" value="Genomic_DNA"/>
</dbReference>
<reference evidence="1 2" key="2">
    <citation type="submission" date="2018-11" db="EMBL/GenBank/DDBJ databases">
        <authorList>
            <consortium name="Pathogen Informatics"/>
        </authorList>
    </citation>
    <scope>NUCLEOTIDE SEQUENCE [LARGE SCALE GENOMIC DNA]</scope>
</reference>
<evidence type="ECO:0000313" key="2">
    <source>
        <dbReference type="Proteomes" id="UP000267606"/>
    </source>
</evidence>
<reference evidence="3" key="1">
    <citation type="submission" date="2016-06" db="UniProtKB">
        <authorList>
            <consortium name="WormBaseParasite"/>
        </authorList>
    </citation>
    <scope>IDENTIFICATION</scope>
</reference>
<accession>A0A183H9B9</accession>
<name>A0A183H9B9_9BILA</name>
<keyword evidence="2" id="KW-1185">Reference proteome</keyword>
<organism evidence="3">
    <name type="scientific">Onchocerca flexuosa</name>
    <dbReference type="NCBI Taxonomy" id="387005"/>
    <lineage>
        <taxon>Eukaryota</taxon>
        <taxon>Metazoa</taxon>
        <taxon>Ecdysozoa</taxon>
        <taxon>Nematoda</taxon>
        <taxon>Chromadorea</taxon>
        <taxon>Rhabditida</taxon>
        <taxon>Spirurina</taxon>
        <taxon>Spiruromorpha</taxon>
        <taxon>Filarioidea</taxon>
        <taxon>Onchocercidae</taxon>
        <taxon>Onchocerca</taxon>
    </lineage>
</organism>
<dbReference type="Proteomes" id="UP000267606">
    <property type="component" value="Unassembled WGS sequence"/>
</dbReference>
<dbReference type="WBParaSite" id="OFLC_0000408001-mRNA-1">
    <property type="protein sequence ID" value="OFLC_0000408001-mRNA-1"/>
    <property type="gene ID" value="OFLC_0000408001"/>
</dbReference>
<evidence type="ECO:0000313" key="1">
    <source>
        <dbReference type="EMBL" id="VDO38806.1"/>
    </source>
</evidence>
<gene>
    <name evidence="1" type="ORF">OFLC_LOCUS4081</name>
</gene>
<protein>
    <submittedName>
        <fullName evidence="1 3">Uncharacterized protein</fullName>
    </submittedName>
</protein>
<sequence length="75" mass="8238">MAYCGYDQRTSLVTVHRIFAASSCVAALIQNDAEAEQIVNLPGLTFAPNLRNIPVSCLQKLEISCIINMSDRIPK</sequence>
<proteinExistence type="predicted"/>
<dbReference type="AlphaFoldDB" id="A0A183H9B9"/>